<proteinExistence type="predicted"/>
<comment type="caution">
    <text evidence="2">The sequence shown here is derived from an EMBL/GenBank/DDBJ whole genome shotgun (WGS) entry which is preliminary data.</text>
</comment>
<name>A0AA39LV87_9BILA</name>
<evidence type="ECO:0000256" key="1">
    <source>
        <dbReference type="SAM" id="Phobius"/>
    </source>
</evidence>
<feature type="transmembrane region" description="Helical" evidence="1">
    <location>
        <begin position="79"/>
        <end position="104"/>
    </location>
</feature>
<protein>
    <submittedName>
        <fullName evidence="2">Uncharacterized protein</fullName>
    </submittedName>
</protein>
<dbReference type="Proteomes" id="UP001175271">
    <property type="component" value="Unassembled WGS sequence"/>
</dbReference>
<organism evidence="2 3">
    <name type="scientific">Steinernema hermaphroditum</name>
    <dbReference type="NCBI Taxonomy" id="289476"/>
    <lineage>
        <taxon>Eukaryota</taxon>
        <taxon>Metazoa</taxon>
        <taxon>Ecdysozoa</taxon>
        <taxon>Nematoda</taxon>
        <taxon>Chromadorea</taxon>
        <taxon>Rhabditida</taxon>
        <taxon>Tylenchina</taxon>
        <taxon>Panagrolaimomorpha</taxon>
        <taxon>Strongyloidoidea</taxon>
        <taxon>Steinernematidae</taxon>
        <taxon>Steinernema</taxon>
    </lineage>
</organism>
<feature type="transmembrane region" description="Helical" evidence="1">
    <location>
        <begin position="53"/>
        <end position="72"/>
    </location>
</feature>
<accession>A0AA39LV87</accession>
<gene>
    <name evidence="2" type="ORF">QR680_005370</name>
</gene>
<feature type="transmembrane region" description="Helical" evidence="1">
    <location>
        <begin position="30"/>
        <end position="47"/>
    </location>
</feature>
<feature type="transmembrane region" description="Helical" evidence="1">
    <location>
        <begin position="134"/>
        <end position="160"/>
    </location>
</feature>
<dbReference type="AlphaFoldDB" id="A0AA39LV87"/>
<keyword evidence="1" id="KW-1133">Transmembrane helix</keyword>
<evidence type="ECO:0000313" key="3">
    <source>
        <dbReference type="Proteomes" id="UP001175271"/>
    </source>
</evidence>
<reference evidence="2" key="1">
    <citation type="submission" date="2023-06" db="EMBL/GenBank/DDBJ databases">
        <title>Genomic analysis of the entomopathogenic nematode Steinernema hermaphroditum.</title>
        <authorList>
            <person name="Schwarz E.M."/>
            <person name="Heppert J.K."/>
            <person name="Baniya A."/>
            <person name="Schwartz H.T."/>
            <person name="Tan C.-H."/>
            <person name="Antoshechkin I."/>
            <person name="Sternberg P.W."/>
            <person name="Goodrich-Blair H."/>
            <person name="Dillman A.R."/>
        </authorList>
    </citation>
    <scope>NUCLEOTIDE SEQUENCE</scope>
    <source>
        <strain evidence="2">PS9179</strain>
        <tissue evidence="2">Whole animal</tissue>
    </source>
</reference>
<evidence type="ECO:0000313" key="2">
    <source>
        <dbReference type="EMBL" id="KAK0410868.1"/>
    </source>
</evidence>
<keyword evidence="1" id="KW-0812">Transmembrane</keyword>
<keyword evidence="3" id="KW-1185">Reference proteome</keyword>
<keyword evidence="1" id="KW-0472">Membrane</keyword>
<dbReference type="EMBL" id="JAUCMV010000003">
    <property type="protein sequence ID" value="KAK0410868.1"/>
    <property type="molecule type" value="Genomic_DNA"/>
</dbReference>
<sequence length="172" mass="18936">MLFLNSRPVDTEATESGHLEDIAKKDHKKGIVLASIAIYFLLSAILSLSHLPISAVVLAIPLMALVHALVVVKCQKTDLVWPCVFLGALGGLVKLASIVVYVSFFDLFEQSHSKRGVLKPRHAEDGTRDHPKHIFFGVLLSVEVAVVLVSCCLQWHLLAFRSCPSKSRKQPM</sequence>